<dbReference type="Gene3D" id="3.40.630.30">
    <property type="match status" value="1"/>
</dbReference>
<keyword evidence="2" id="KW-0812">Transmembrane</keyword>
<feature type="compositionally biased region" description="Basic residues" evidence="1">
    <location>
        <begin position="267"/>
        <end position="279"/>
    </location>
</feature>
<feature type="transmembrane region" description="Helical" evidence="2">
    <location>
        <begin position="156"/>
        <end position="179"/>
    </location>
</feature>
<dbReference type="InterPro" id="IPR016181">
    <property type="entry name" value="Acyl_CoA_acyltransferase"/>
</dbReference>
<dbReference type="SUPFAM" id="SSF55729">
    <property type="entry name" value="Acyl-CoA N-acyltransferases (Nat)"/>
    <property type="match status" value="1"/>
</dbReference>
<proteinExistence type="predicted"/>
<dbReference type="EMBL" id="AZGZ01000020">
    <property type="protein sequence ID" value="KZZ89543.1"/>
    <property type="molecule type" value="Genomic_DNA"/>
</dbReference>
<accession>A0A162I783</accession>
<dbReference type="VEuPathDB" id="FungiDB:AAP_04298"/>
<name>A0A162I783_9EURO</name>
<dbReference type="Pfam" id="PF00583">
    <property type="entry name" value="Acetyltransf_1"/>
    <property type="match status" value="1"/>
</dbReference>
<gene>
    <name evidence="4" type="ORF">AAP_04298</name>
</gene>
<evidence type="ECO:0000313" key="5">
    <source>
        <dbReference type="Proteomes" id="UP000242877"/>
    </source>
</evidence>
<keyword evidence="4" id="KW-0808">Transferase</keyword>
<feature type="transmembrane region" description="Helical" evidence="2">
    <location>
        <begin position="185"/>
        <end position="207"/>
    </location>
</feature>
<dbReference type="Proteomes" id="UP000242877">
    <property type="component" value="Unassembled WGS sequence"/>
</dbReference>
<keyword evidence="2" id="KW-1133">Transmembrane helix</keyword>
<dbReference type="InterPro" id="IPR000182">
    <property type="entry name" value="GNAT_dom"/>
</dbReference>
<evidence type="ECO:0000313" key="4">
    <source>
        <dbReference type="EMBL" id="KZZ89543.1"/>
    </source>
</evidence>
<organism evidence="4 5">
    <name type="scientific">Ascosphaera apis ARSEF 7405</name>
    <dbReference type="NCBI Taxonomy" id="392613"/>
    <lineage>
        <taxon>Eukaryota</taxon>
        <taxon>Fungi</taxon>
        <taxon>Dikarya</taxon>
        <taxon>Ascomycota</taxon>
        <taxon>Pezizomycotina</taxon>
        <taxon>Eurotiomycetes</taxon>
        <taxon>Eurotiomycetidae</taxon>
        <taxon>Onygenales</taxon>
        <taxon>Ascosphaeraceae</taxon>
        <taxon>Ascosphaera</taxon>
    </lineage>
</organism>
<sequence length="362" mass="40213">MKRPFKPKTSKATSSTNPILSRIPLLPSYTTNNVNSPKWNVGEQIPGFHIPLAFLSSLRTNLRMSYLADDVYAKDYVTLSAETISTPTQSQSYTLDIKEGCQNETVYEPLENPTARRSPLPQLNTFKARNDEDIAAALRIVSDGVAQQQQLAVKSIITHPAVVGTSIMIFLTIAKLLYTGVPSDFVLMLALWTLCALVGLVTIKILVDGYIDLACEVGNMAWLSDNTVGVTPHRRDEVILTSMGDEIVGAVVFRLTKTAHSPQKSPHNSRSHRSSRRKSSIRWTAVIRAWTVKHEYQCQGIGTTLLEETVQYAKLKGLNGPVFAEDHAASQMILPGIFNSKFRDRDRWARALLEYVINKGKA</sequence>
<evidence type="ECO:0000256" key="2">
    <source>
        <dbReference type="SAM" id="Phobius"/>
    </source>
</evidence>
<dbReference type="CDD" id="cd04301">
    <property type="entry name" value="NAT_SF"/>
    <property type="match status" value="1"/>
</dbReference>
<protein>
    <submittedName>
        <fullName evidence="4">GCN5-related N-acetyltransferase (GNAT) domain protein</fullName>
    </submittedName>
</protein>
<dbReference type="AlphaFoldDB" id="A0A162I783"/>
<comment type="caution">
    <text evidence="4">The sequence shown here is derived from an EMBL/GenBank/DDBJ whole genome shotgun (WGS) entry which is preliminary data.</text>
</comment>
<evidence type="ECO:0000256" key="1">
    <source>
        <dbReference type="SAM" id="MobiDB-lite"/>
    </source>
</evidence>
<reference evidence="4 5" key="1">
    <citation type="journal article" date="2016" name="Genome Biol. Evol.">
        <title>Divergent and convergent evolution of fungal pathogenicity.</title>
        <authorList>
            <person name="Shang Y."/>
            <person name="Xiao G."/>
            <person name="Zheng P."/>
            <person name="Cen K."/>
            <person name="Zhan S."/>
            <person name="Wang C."/>
        </authorList>
    </citation>
    <scope>NUCLEOTIDE SEQUENCE [LARGE SCALE GENOMIC DNA]</scope>
    <source>
        <strain evidence="4 5">ARSEF 7405</strain>
    </source>
</reference>
<evidence type="ECO:0000259" key="3">
    <source>
        <dbReference type="Pfam" id="PF00583"/>
    </source>
</evidence>
<keyword evidence="2" id="KW-0472">Membrane</keyword>
<keyword evidence="5" id="KW-1185">Reference proteome</keyword>
<dbReference type="OrthoDB" id="5343688at2759"/>
<feature type="domain" description="N-acetyltransferase" evidence="3">
    <location>
        <begin position="244"/>
        <end position="324"/>
    </location>
</feature>
<feature type="region of interest" description="Disordered" evidence="1">
    <location>
        <begin position="258"/>
        <end position="279"/>
    </location>
</feature>
<dbReference type="GO" id="GO:0016747">
    <property type="term" value="F:acyltransferase activity, transferring groups other than amino-acyl groups"/>
    <property type="evidence" value="ECO:0007669"/>
    <property type="project" value="InterPro"/>
</dbReference>